<dbReference type="OrthoDB" id="1933717at2759"/>
<dbReference type="PANTHER" id="PTHR43115">
    <property type="entry name" value="DEHYDROGENASE/REDUCTASE SDR FAMILY MEMBER 11"/>
    <property type="match status" value="1"/>
</dbReference>
<evidence type="ECO:0000313" key="4">
    <source>
        <dbReference type="EMBL" id="CAH1104872.1"/>
    </source>
</evidence>
<gene>
    <name evidence="4" type="ORF">PSYICH_LOCUS5979</name>
</gene>
<dbReference type="GO" id="GO:0016616">
    <property type="term" value="F:oxidoreductase activity, acting on the CH-OH group of donors, NAD or NADP as acceptor"/>
    <property type="evidence" value="ECO:0007669"/>
    <property type="project" value="UniProtKB-ARBA"/>
</dbReference>
<reference evidence="4" key="1">
    <citation type="submission" date="2022-01" db="EMBL/GenBank/DDBJ databases">
        <authorList>
            <person name="King R."/>
        </authorList>
    </citation>
    <scope>NUCLEOTIDE SEQUENCE</scope>
</reference>
<dbReference type="Gene3D" id="3.40.50.720">
    <property type="entry name" value="NAD(P)-binding Rossmann-like Domain"/>
    <property type="match status" value="1"/>
</dbReference>
<dbReference type="InterPro" id="IPR036291">
    <property type="entry name" value="NAD(P)-bd_dom_sf"/>
</dbReference>
<dbReference type="EMBL" id="OV651830">
    <property type="protein sequence ID" value="CAH1104872.1"/>
    <property type="molecule type" value="Genomic_DNA"/>
</dbReference>
<sequence length="257" mass="27807">MVLSMERWIGKVAVVTGASSGIGAGIVVKLVEEGLVVVGLARRIDRMEIAARELSGKRGTFHPIKCDLSVENEIIEAFENIRKSLGPVHVLINNAGFAKMAPLVNGETEKWKAVLDVNLLALCICTREAIKDMNEHNIDGHIIHVNSVLGHRIPDSFPLNVYPATKRAVGALAEVLRFELNDLKSNIKITSLSPGLVSTEIFDAYGVSFENVSEALAGGNLPCLNVEAIVDGVVYILSTPPKVMVSELTIRHTLEPL</sequence>
<dbReference type="InterPro" id="IPR002347">
    <property type="entry name" value="SDR_fam"/>
</dbReference>
<proteinExistence type="inferred from homology"/>
<dbReference type="Proteomes" id="UP001153636">
    <property type="component" value="Chromosome 18"/>
</dbReference>
<evidence type="ECO:0000256" key="3">
    <source>
        <dbReference type="RuleBase" id="RU000363"/>
    </source>
</evidence>
<dbReference type="InterPro" id="IPR020904">
    <property type="entry name" value="Sc_DH/Rdtase_CS"/>
</dbReference>
<dbReference type="PRINTS" id="PR00080">
    <property type="entry name" value="SDRFAMILY"/>
</dbReference>
<evidence type="ECO:0000313" key="5">
    <source>
        <dbReference type="Proteomes" id="UP001153636"/>
    </source>
</evidence>
<evidence type="ECO:0000256" key="2">
    <source>
        <dbReference type="ARBA" id="ARBA00023002"/>
    </source>
</evidence>
<evidence type="ECO:0000256" key="1">
    <source>
        <dbReference type="ARBA" id="ARBA00006484"/>
    </source>
</evidence>
<accession>A0A9P0GCW0</accession>
<evidence type="ECO:0008006" key="6">
    <source>
        <dbReference type="Google" id="ProtNLM"/>
    </source>
</evidence>
<dbReference type="SUPFAM" id="SSF51735">
    <property type="entry name" value="NAD(P)-binding Rossmann-fold domains"/>
    <property type="match status" value="1"/>
</dbReference>
<dbReference type="AlphaFoldDB" id="A0A9P0GCW0"/>
<protein>
    <recommendedName>
        <fullName evidence="6">Farnesol dehydrogenase-like</fullName>
    </recommendedName>
</protein>
<comment type="similarity">
    <text evidence="1 3">Belongs to the short-chain dehydrogenases/reductases (SDR) family.</text>
</comment>
<keyword evidence="5" id="KW-1185">Reference proteome</keyword>
<dbReference type="Pfam" id="PF00106">
    <property type="entry name" value="adh_short"/>
    <property type="match status" value="1"/>
</dbReference>
<dbReference type="PANTHER" id="PTHR43115:SF4">
    <property type="entry name" value="DEHYDROGENASE_REDUCTASE SDR FAMILY MEMBER 11"/>
    <property type="match status" value="1"/>
</dbReference>
<name>A0A9P0GCW0_9CUCU</name>
<dbReference type="PROSITE" id="PS00061">
    <property type="entry name" value="ADH_SHORT"/>
    <property type="match status" value="1"/>
</dbReference>
<dbReference type="FunFam" id="3.40.50.720:FF:000047">
    <property type="entry name" value="NADP-dependent L-serine/L-allo-threonine dehydrogenase"/>
    <property type="match status" value="1"/>
</dbReference>
<organism evidence="4 5">
    <name type="scientific">Psylliodes chrysocephalus</name>
    <dbReference type="NCBI Taxonomy" id="3402493"/>
    <lineage>
        <taxon>Eukaryota</taxon>
        <taxon>Metazoa</taxon>
        <taxon>Ecdysozoa</taxon>
        <taxon>Arthropoda</taxon>
        <taxon>Hexapoda</taxon>
        <taxon>Insecta</taxon>
        <taxon>Pterygota</taxon>
        <taxon>Neoptera</taxon>
        <taxon>Endopterygota</taxon>
        <taxon>Coleoptera</taxon>
        <taxon>Polyphaga</taxon>
        <taxon>Cucujiformia</taxon>
        <taxon>Chrysomeloidea</taxon>
        <taxon>Chrysomelidae</taxon>
        <taxon>Galerucinae</taxon>
        <taxon>Alticini</taxon>
        <taxon>Psylliodes</taxon>
    </lineage>
</organism>
<dbReference type="PRINTS" id="PR00081">
    <property type="entry name" value="GDHRDH"/>
</dbReference>
<keyword evidence="2" id="KW-0560">Oxidoreductase</keyword>